<dbReference type="AlphaFoldDB" id="A0A225VH67"/>
<accession>A0A225VH67</accession>
<keyword evidence="3" id="KW-1185">Reference proteome</keyword>
<dbReference type="Proteomes" id="UP000198211">
    <property type="component" value="Unassembled WGS sequence"/>
</dbReference>
<evidence type="ECO:0000313" key="2">
    <source>
        <dbReference type="EMBL" id="OWZ04127.1"/>
    </source>
</evidence>
<sequence length="189" mass="21655">MELMKVLSLPHINLVVFATSYVVASSSDPSVGEGYTFLKNKVEDVIETFSQSQWIDRQWILLTFPYRRASAGVVRNGSLADIVPIINVARKSLDQPIPINDWWGNLIYVTVFKNVSNYAAWSNPYAAPYGLQTCYSHTYQEIGPEVNGTVKYYNHSYHNDLTLSSEEFFAYEPTYKIYEYFSFCRIATP</sequence>
<dbReference type="InterPro" id="IPR005200">
    <property type="entry name" value="Endo-beta-glucanase"/>
</dbReference>
<organism evidence="2 3">
    <name type="scientific">Phytophthora megakarya</name>
    <dbReference type="NCBI Taxonomy" id="4795"/>
    <lineage>
        <taxon>Eukaryota</taxon>
        <taxon>Sar</taxon>
        <taxon>Stramenopiles</taxon>
        <taxon>Oomycota</taxon>
        <taxon>Peronosporomycetes</taxon>
        <taxon>Peronosporales</taxon>
        <taxon>Peronosporaceae</taxon>
        <taxon>Phytophthora</taxon>
    </lineage>
</organism>
<evidence type="ECO:0000256" key="1">
    <source>
        <dbReference type="SAM" id="SignalP"/>
    </source>
</evidence>
<evidence type="ECO:0000313" key="3">
    <source>
        <dbReference type="Proteomes" id="UP000198211"/>
    </source>
</evidence>
<dbReference type="PANTHER" id="PTHR31983:SF0">
    <property type="entry name" value="GLUCAN ENDO-1,3-BETA-D-GLUCOSIDASE 2"/>
    <property type="match status" value="1"/>
</dbReference>
<dbReference type="PANTHER" id="PTHR31983">
    <property type="entry name" value="ENDO-1,3(4)-BETA-GLUCANASE 1"/>
    <property type="match status" value="1"/>
</dbReference>
<gene>
    <name evidence="2" type="ORF">PHMEG_00024024</name>
</gene>
<dbReference type="GO" id="GO:0052861">
    <property type="term" value="F:endo-1,3(4)-beta-glucanase activity"/>
    <property type="evidence" value="ECO:0007669"/>
    <property type="project" value="InterPro"/>
</dbReference>
<protein>
    <submittedName>
        <fullName evidence="2">Endo-1,3(4)-beta-glucanase 1</fullName>
    </submittedName>
</protein>
<dbReference type="EMBL" id="NBNE01005136">
    <property type="protein sequence ID" value="OWZ04127.1"/>
    <property type="molecule type" value="Genomic_DNA"/>
</dbReference>
<keyword evidence="1" id="KW-0732">Signal</keyword>
<feature type="signal peptide" evidence="1">
    <location>
        <begin position="1"/>
        <end position="25"/>
    </location>
</feature>
<feature type="chain" id="PRO_5012736782" evidence="1">
    <location>
        <begin position="26"/>
        <end position="189"/>
    </location>
</feature>
<reference evidence="3" key="1">
    <citation type="submission" date="2017-03" db="EMBL/GenBank/DDBJ databases">
        <title>Phytopthora megakarya and P. palmivora, two closely related causual agents of cacao black pod achieved similar genome size and gene model numbers by different mechanisms.</title>
        <authorList>
            <person name="Ali S."/>
            <person name="Shao J."/>
            <person name="Larry D.J."/>
            <person name="Kronmiller B."/>
            <person name="Shen D."/>
            <person name="Strem M.D."/>
            <person name="Melnick R.L."/>
            <person name="Guiltinan M.J."/>
            <person name="Tyler B.M."/>
            <person name="Meinhardt L.W."/>
            <person name="Bailey B.A."/>
        </authorList>
    </citation>
    <scope>NUCLEOTIDE SEQUENCE [LARGE SCALE GENOMIC DNA]</scope>
    <source>
        <strain evidence="3">zdho120</strain>
    </source>
</reference>
<dbReference type="Gene3D" id="2.70.98.30">
    <property type="entry name" value="Golgi alpha-mannosidase II, domain 4"/>
    <property type="match status" value="1"/>
</dbReference>
<proteinExistence type="predicted"/>
<comment type="caution">
    <text evidence="2">The sequence shown here is derived from an EMBL/GenBank/DDBJ whole genome shotgun (WGS) entry which is preliminary data.</text>
</comment>
<name>A0A225VH67_9STRA</name>